<evidence type="ECO:0000256" key="4">
    <source>
        <dbReference type="ARBA" id="ARBA00022989"/>
    </source>
</evidence>
<feature type="transmembrane region" description="Helical" evidence="7">
    <location>
        <begin position="700"/>
        <end position="723"/>
    </location>
</feature>
<dbReference type="Proteomes" id="UP000552045">
    <property type="component" value="Unassembled WGS sequence"/>
</dbReference>
<evidence type="ECO:0000259" key="8">
    <source>
        <dbReference type="Pfam" id="PF02687"/>
    </source>
</evidence>
<feature type="transmembrane region" description="Helical" evidence="7">
    <location>
        <begin position="280"/>
        <end position="303"/>
    </location>
</feature>
<feature type="transmembrane region" description="Helical" evidence="7">
    <location>
        <begin position="355"/>
        <end position="381"/>
    </location>
</feature>
<evidence type="ECO:0000256" key="1">
    <source>
        <dbReference type="ARBA" id="ARBA00004651"/>
    </source>
</evidence>
<dbReference type="EMBL" id="JACCBH010000001">
    <property type="protein sequence ID" value="NYD55189.1"/>
    <property type="molecule type" value="Genomic_DNA"/>
</dbReference>
<dbReference type="Pfam" id="PF02687">
    <property type="entry name" value="FtsX"/>
    <property type="match status" value="1"/>
</dbReference>
<keyword evidence="4 7" id="KW-1133">Transmembrane helix</keyword>
<sequence length="787" mass="78449">MTFAVRRAAVHAGRLALLALVAALVVGGIGAIDALAERMLDDGASHILADAEPDARTLRVVAAQSADAGQQDAQVRQALADVADRAGLDEPAIVVSRLVSLTVDGVPSGGDDAALRLVDEPRAPDLATLSAGAWPRTPQEFALPTAAAQRGQLQVGDEVTLTRDGTTLTLVGTWEANDPADPAWHGDPSVSSGENDGVMGPAVIADGALAQLPGTPTATWEIAPRTDDTANRAALQRAITAVTHLPDAIDPQRSSNMRILGGLDRTVQRQASAVAATRGLLVAPLLIIALLGALVLGIVLATLASARRTELALLRARGASARRLGLDAAGEAALVVAVGAALALAGLGLTVGVTALALVTAAAVLALVVAGAAVFAARAAVRSDAVREESVRNDAGSRTFSALLLPAGVAAILGALSAWQLFATGSVVTPDGAPEPLAAAAPALLLVAGCALAPVIAGPLAALLERLLRSTRGIAPLLPLRQVARRMGVVAVAILCLGLATASAAVAVAAPAVTGAAEQKSLDALLGADVRMIAADGLDATAETVATWPGVTAADEILRNSVTVGSDSAVLVAGPPGALGLGAALSTSSGQGLAVAITRSLADRLGARDGTVFTARVRSVARPATFEVVRIVESLPSIGDRLGMAVDPATLAEIGDLAPNELWVRSSTPEQTAADLRAQATHPARILTAAQVSAAPVTGVAPALLIIGALVAVVLGVIGFVAASSAAASARREEPTVLRALGLSPSQHRALRAGETALVAVYAAVAGAVVGAVVAAVVLPVVLGAAS</sequence>
<accession>A0A7Y9EWM5</accession>
<dbReference type="GO" id="GO:0022857">
    <property type="term" value="F:transmembrane transporter activity"/>
    <property type="evidence" value="ECO:0007669"/>
    <property type="project" value="TreeGrafter"/>
</dbReference>
<evidence type="ECO:0000256" key="6">
    <source>
        <dbReference type="ARBA" id="ARBA00038076"/>
    </source>
</evidence>
<dbReference type="InterPro" id="IPR050250">
    <property type="entry name" value="Macrolide_Exporter_MacB"/>
</dbReference>
<dbReference type="PANTHER" id="PTHR30572">
    <property type="entry name" value="MEMBRANE COMPONENT OF TRANSPORTER-RELATED"/>
    <property type="match status" value="1"/>
</dbReference>
<evidence type="ECO:0000256" key="2">
    <source>
        <dbReference type="ARBA" id="ARBA00022475"/>
    </source>
</evidence>
<keyword evidence="5 7" id="KW-0472">Membrane</keyword>
<reference evidence="9 10" key="1">
    <citation type="submission" date="2020-07" db="EMBL/GenBank/DDBJ databases">
        <title>Sequencing the genomes of 1000 actinobacteria strains.</title>
        <authorList>
            <person name="Klenk H.-P."/>
        </authorList>
    </citation>
    <scope>NUCLEOTIDE SEQUENCE [LARGE SCALE GENOMIC DNA]</scope>
    <source>
        <strain evidence="9 10">DSM 22185</strain>
    </source>
</reference>
<proteinExistence type="inferred from homology"/>
<organism evidence="9 10">
    <name type="scientific">Microbacterium pseudoresistens</name>
    <dbReference type="NCBI Taxonomy" id="640634"/>
    <lineage>
        <taxon>Bacteria</taxon>
        <taxon>Bacillati</taxon>
        <taxon>Actinomycetota</taxon>
        <taxon>Actinomycetes</taxon>
        <taxon>Micrococcales</taxon>
        <taxon>Microbacteriaceae</taxon>
        <taxon>Microbacterium</taxon>
    </lineage>
</organism>
<dbReference type="PANTHER" id="PTHR30572:SF4">
    <property type="entry name" value="ABC TRANSPORTER PERMEASE YTRF"/>
    <property type="match status" value="1"/>
</dbReference>
<keyword evidence="3 7" id="KW-0812">Transmembrane</keyword>
<comment type="caution">
    <text evidence="9">The sequence shown here is derived from an EMBL/GenBank/DDBJ whole genome shotgun (WGS) entry which is preliminary data.</text>
</comment>
<dbReference type="AlphaFoldDB" id="A0A7Y9EWM5"/>
<feature type="transmembrane region" description="Helical" evidence="7">
    <location>
        <begin position="402"/>
        <end position="423"/>
    </location>
</feature>
<dbReference type="InterPro" id="IPR003838">
    <property type="entry name" value="ABC3_permease_C"/>
</dbReference>
<evidence type="ECO:0000256" key="3">
    <source>
        <dbReference type="ARBA" id="ARBA00022692"/>
    </source>
</evidence>
<name>A0A7Y9EWM5_9MICO</name>
<gene>
    <name evidence="9" type="ORF">BKA02_002244</name>
</gene>
<protein>
    <recommendedName>
        <fullName evidence="8">ABC3 transporter permease C-terminal domain-containing protein</fullName>
    </recommendedName>
</protein>
<dbReference type="GO" id="GO:0005886">
    <property type="term" value="C:plasma membrane"/>
    <property type="evidence" value="ECO:0007669"/>
    <property type="project" value="UniProtKB-SubCell"/>
</dbReference>
<keyword evidence="10" id="KW-1185">Reference proteome</keyword>
<dbReference type="RefSeq" id="WP_179434096.1">
    <property type="nucleotide sequence ID" value="NZ_BAABLC010000002.1"/>
</dbReference>
<feature type="transmembrane region" description="Helical" evidence="7">
    <location>
        <begin position="757"/>
        <end position="783"/>
    </location>
</feature>
<feature type="domain" description="ABC3 transporter permease C-terminal" evidence="8">
    <location>
        <begin position="707"/>
        <end position="778"/>
    </location>
</feature>
<keyword evidence="2" id="KW-1003">Cell membrane</keyword>
<evidence type="ECO:0000256" key="5">
    <source>
        <dbReference type="ARBA" id="ARBA00023136"/>
    </source>
</evidence>
<comment type="subcellular location">
    <subcellularLocation>
        <location evidence="1">Cell membrane</location>
        <topology evidence="1">Multi-pass membrane protein</topology>
    </subcellularLocation>
</comment>
<feature type="transmembrane region" description="Helical" evidence="7">
    <location>
        <begin position="443"/>
        <end position="468"/>
    </location>
</feature>
<feature type="transmembrane region" description="Helical" evidence="7">
    <location>
        <begin position="489"/>
        <end position="513"/>
    </location>
</feature>
<feature type="transmembrane region" description="Helical" evidence="7">
    <location>
        <begin position="324"/>
        <end position="349"/>
    </location>
</feature>
<comment type="similarity">
    <text evidence="6">Belongs to the ABC-4 integral membrane protein family.</text>
</comment>
<evidence type="ECO:0000313" key="9">
    <source>
        <dbReference type="EMBL" id="NYD55189.1"/>
    </source>
</evidence>
<evidence type="ECO:0000256" key="7">
    <source>
        <dbReference type="SAM" id="Phobius"/>
    </source>
</evidence>
<evidence type="ECO:0000313" key="10">
    <source>
        <dbReference type="Proteomes" id="UP000552045"/>
    </source>
</evidence>